<dbReference type="PANTHER" id="PTHR42987:SF7">
    <property type="entry name" value="SIGNAL PEPTIDE PEPTIDASE SPPA-RELATED"/>
    <property type="match status" value="1"/>
</dbReference>
<dbReference type="eggNOG" id="COG0616">
    <property type="taxonomic scope" value="Bacteria"/>
</dbReference>
<dbReference type="GO" id="GO:0008236">
    <property type="term" value="F:serine-type peptidase activity"/>
    <property type="evidence" value="ECO:0007669"/>
    <property type="project" value="UniProtKB-KW"/>
</dbReference>
<evidence type="ECO:0000256" key="2">
    <source>
        <dbReference type="ARBA" id="ARBA00022670"/>
    </source>
</evidence>
<name>K9AVU3_9STAP</name>
<accession>K9AVU3</accession>
<dbReference type="InterPro" id="IPR004635">
    <property type="entry name" value="Pept_S49_SppA"/>
</dbReference>
<comment type="caution">
    <text evidence="7">The sequence shown here is derived from an EMBL/GenBank/DDBJ whole genome shotgun (WGS) entry which is preliminary data.</text>
</comment>
<keyword evidence="8" id="KW-1185">Reference proteome</keyword>
<dbReference type="Pfam" id="PF01343">
    <property type="entry name" value="Peptidase_S49"/>
    <property type="match status" value="1"/>
</dbReference>
<gene>
    <name evidence="7" type="ORF">C273_01215</name>
</gene>
<dbReference type="InterPro" id="IPR029045">
    <property type="entry name" value="ClpP/crotonase-like_dom_sf"/>
</dbReference>
<dbReference type="PATRIC" id="fig|1229783.3.peg.248"/>
<dbReference type="CDD" id="cd07023">
    <property type="entry name" value="S49_Sppa_N_C"/>
    <property type="match status" value="1"/>
</dbReference>
<evidence type="ECO:0000256" key="1">
    <source>
        <dbReference type="ARBA" id="ARBA00008683"/>
    </source>
</evidence>
<dbReference type="EMBL" id="AMSQ01000002">
    <property type="protein sequence ID" value="EKU50221.1"/>
    <property type="molecule type" value="Genomic_DNA"/>
</dbReference>
<organism evidence="7 8">
    <name type="scientific">Staphylococcus massiliensis S46</name>
    <dbReference type="NCBI Taxonomy" id="1229783"/>
    <lineage>
        <taxon>Bacteria</taxon>
        <taxon>Bacillati</taxon>
        <taxon>Bacillota</taxon>
        <taxon>Bacilli</taxon>
        <taxon>Bacillales</taxon>
        <taxon>Staphylococcaceae</taxon>
        <taxon>Staphylococcus</taxon>
    </lineage>
</organism>
<dbReference type="SUPFAM" id="SSF52096">
    <property type="entry name" value="ClpP/crotonase"/>
    <property type="match status" value="1"/>
</dbReference>
<dbReference type="AlphaFoldDB" id="K9AVU3"/>
<protein>
    <submittedName>
        <fullName evidence="7">Protease</fullName>
    </submittedName>
</protein>
<dbReference type="InterPro" id="IPR002142">
    <property type="entry name" value="Peptidase_S49"/>
</dbReference>
<sequence>MSKRIVAIILAVVIVFGGLLVSIGSFMIGSFMNADKSKETLMEPTPTVVKSGNTQKQIAKLNLNGEIMDSAAPSAFGGGNTYNHKAFMSYLKAIEKDKSIKGVLINVNTPGGATYPTDEIHEEILKLKAKGKKVYVNMKSMAASGGYYISAPADKIYAGPQTLTGSIGVIMHGMDYSGLQKKLGVKSNTIKSGEHKDILSSSRPMSDEEKDIMQSVIDDSFDRFVDVVKEGRNMPEKKVRKLADGRIYSAQQAEKNGLIDEIALEDKIIKDLKKEVKSKNAQVVSFEESGKGLGSLFGLDATFDSIKATFNDVRSILKNDTKTQPMYLYEG</sequence>
<feature type="transmembrane region" description="Helical" evidence="5">
    <location>
        <begin position="6"/>
        <end position="28"/>
    </location>
</feature>
<dbReference type="Gene3D" id="3.90.226.10">
    <property type="entry name" value="2-enoyl-CoA Hydratase, Chain A, domain 1"/>
    <property type="match status" value="2"/>
</dbReference>
<comment type="similarity">
    <text evidence="1">Belongs to the peptidase S49 family.</text>
</comment>
<dbReference type="InterPro" id="IPR047272">
    <property type="entry name" value="S49_SppA_C"/>
</dbReference>
<reference evidence="7 8" key="1">
    <citation type="journal article" date="2013" name="Genome Announc.">
        <title>Genome Sequence of Staphylococcus massiliensis Strain S46, Isolated from the Surface of Healthy Human Skin.</title>
        <authorList>
            <person name="Srivastav R."/>
            <person name="Singh A."/>
            <person name="Jangir P.K."/>
            <person name="Kumari C."/>
            <person name="Muduli S."/>
            <person name="Sharma R."/>
        </authorList>
    </citation>
    <scope>NUCLEOTIDE SEQUENCE [LARGE SCALE GENOMIC DNA]</scope>
    <source>
        <strain evidence="7 8">S46</strain>
    </source>
</reference>
<keyword evidence="2 7" id="KW-0645">Protease</keyword>
<keyword evidence="4" id="KW-0720">Serine protease</keyword>
<evidence type="ECO:0000313" key="8">
    <source>
        <dbReference type="Proteomes" id="UP000009885"/>
    </source>
</evidence>
<keyword evidence="5" id="KW-0812">Transmembrane</keyword>
<evidence type="ECO:0000313" key="7">
    <source>
        <dbReference type="EMBL" id="EKU50221.1"/>
    </source>
</evidence>
<dbReference type="STRING" id="1229783.C273_01215"/>
<keyword evidence="5" id="KW-0472">Membrane</keyword>
<dbReference type="NCBIfam" id="TIGR00706">
    <property type="entry name" value="SppA_dom"/>
    <property type="match status" value="1"/>
</dbReference>
<evidence type="ECO:0000256" key="5">
    <source>
        <dbReference type="SAM" id="Phobius"/>
    </source>
</evidence>
<feature type="domain" description="Peptidase S49" evidence="6">
    <location>
        <begin position="127"/>
        <end position="277"/>
    </location>
</feature>
<proteinExistence type="inferred from homology"/>
<dbReference type="Proteomes" id="UP000009885">
    <property type="component" value="Unassembled WGS sequence"/>
</dbReference>
<keyword evidence="3" id="KW-0378">Hydrolase</keyword>
<dbReference type="GO" id="GO:0006508">
    <property type="term" value="P:proteolysis"/>
    <property type="evidence" value="ECO:0007669"/>
    <property type="project" value="UniProtKB-KW"/>
</dbReference>
<evidence type="ECO:0000256" key="4">
    <source>
        <dbReference type="ARBA" id="ARBA00022825"/>
    </source>
</evidence>
<dbReference type="OrthoDB" id="9764363at2"/>
<dbReference type="RefSeq" id="WP_009381934.1">
    <property type="nucleotide sequence ID" value="NZ_AMSQ01000002.1"/>
</dbReference>
<evidence type="ECO:0000259" key="6">
    <source>
        <dbReference type="Pfam" id="PF01343"/>
    </source>
</evidence>
<dbReference type="PANTHER" id="PTHR42987">
    <property type="entry name" value="PEPTIDASE S49"/>
    <property type="match status" value="1"/>
</dbReference>
<evidence type="ECO:0000256" key="3">
    <source>
        <dbReference type="ARBA" id="ARBA00022801"/>
    </source>
</evidence>
<keyword evidence="5" id="KW-1133">Transmembrane helix</keyword>